<proteinExistence type="predicted"/>
<dbReference type="RefSeq" id="WP_379191216.1">
    <property type="nucleotide sequence ID" value="NZ_JBHSOW010000098.1"/>
</dbReference>
<feature type="transmembrane region" description="Helical" evidence="5">
    <location>
        <begin position="162"/>
        <end position="186"/>
    </location>
</feature>
<keyword evidence="8" id="KW-1185">Reference proteome</keyword>
<comment type="subcellular location">
    <subcellularLocation>
        <location evidence="1">Membrane</location>
        <topology evidence="1">Multi-pass membrane protein</topology>
    </subcellularLocation>
</comment>
<dbReference type="Proteomes" id="UP001596047">
    <property type="component" value="Unassembled WGS sequence"/>
</dbReference>
<evidence type="ECO:0000313" key="7">
    <source>
        <dbReference type="EMBL" id="MFC5652576.1"/>
    </source>
</evidence>
<keyword evidence="3 5" id="KW-1133">Transmembrane helix</keyword>
<protein>
    <submittedName>
        <fullName evidence="7">YIP1 family protein</fullName>
    </submittedName>
</protein>
<organism evidence="7 8">
    <name type="scientific">Paenibacillus solisilvae</name>
    <dbReference type="NCBI Taxonomy" id="2486751"/>
    <lineage>
        <taxon>Bacteria</taxon>
        <taxon>Bacillati</taxon>
        <taxon>Bacillota</taxon>
        <taxon>Bacilli</taxon>
        <taxon>Bacillales</taxon>
        <taxon>Paenibacillaceae</taxon>
        <taxon>Paenibacillus</taxon>
    </lineage>
</organism>
<reference evidence="8" key="1">
    <citation type="journal article" date="2019" name="Int. J. Syst. Evol. Microbiol.">
        <title>The Global Catalogue of Microorganisms (GCM) 10K type strain sequencing project: providing services to taxonomists for standard genome sequencing and annotation.</title>
        <authorList>
            <consortium name="The Broad Institute Genomics Platform"/>
            <consortium name="The Broad Institute Genome Sequencing Center for Infectious Disease"/>
            <person name="Wu L."/>
            <person name="Ma J."/>
        </authorList>
    </citation>
    <scope>NUCLEOTIDE SEQUENCE [LARGE SCALE GENOMIC DNA]</scope>
    <source>
        <strain evidence="8">CGMCC 1.3240</strain>
    </source>
</reference>
<comment type="caution">
    <text evidence="7">The sequence shown here is derived from an EMBL/GenBank/DDBJ whole genome shotgun (WGS) entry which is preliminary data.</text>
</comment>
<accession>A0ABW0W7W3</accession>
<dbReference type="EMBL" id="JBHSOW010000098">
    <property type="protein sequence ID" value="MFC5652576.1"/>
    <property type="molecule type" value="Genomic_DNA"/>
</dbReference>
<gene>
    <name evidence="7" type="ORF">ACFPYJ_26350</name>
</gene>
<evidence type="ECO:0000256" key="1">
    <source>
        <dbReference type="ARBA" id="ARBA00004141"/>
    </source>
</evidence>
<evidence type="ECO:0000256" key="4">
    <source>
        <dbReference type="ARBA" id="ARBA00023136"/>
    </source>
</evidence>
<evidence type="ECO:0000259" key="6">
    <source>
        <dbReference type="Pfam" id="PF04893"/>
    </source>
</evidence>
<evidence type="ECO:0000256" key="3">
    <source>
        <dbReference type="ARBA" id="ARBA00022989"/>
    </source>
</evidence>
<keyword evidence="4 5" id="KW-0472">Membrane</keyword>
<dbReference type="Pfam" id="PF04893">
    <property type="entry name" value="Yip1"/>
    <property type="match status" value="1"/>
</dbReference>
<feature type="transmembrane region" description="Helical" evidence="5">
    <location>
        <begin position="27"/>
        <end position="52"/>
    </location>
</feature>
<feature type="domain" description="Yip1" evidence="6">
    <location>
        <begin position="9"/>
        <end position="177"/>
    </location>
</feature>
<evidence type="ECO:0000256" key="5">
    <source>
        <dbReference type="SAM" id="Phobius"/>
    </source>
</evidence>
<name>A0ABW0W7W3_9BACL</name>
<keyword evidence="2 5" id="KW-0812">Transmembrane</keyword>
<feature type="transmembrane region" description="Helical" evidence="5">
    <location>
        <begin position="130"/>
        <end position="150"/>
    </location>
</feature>
<feature type="transmembrane region" description="Helical" evidence="5">
    <location>
        <begin position="98"/>
        <end position="118"/>
    </location>
</feature>
<evidence type="ECO:0000256" key="2">
    <source>
        <dbReference type="ARBA" id="ARBA00022692"/>
    </source>
</evidence>
<dbReference type="InterPro" id="IPR006977">
    <property type="entry name" value="Yip1_dom"/>
</dbReference>
<evidence type="ECO:0000313" key="8">
    <source>
        <dbReference type="Proteomes" id="UP001596047"/>
    </source>
</evidence>
<sequence length="204" mass="23646">MNTLLLMRHVIAHPIDFYYEIQNPKRIFWFQGILLVALVFIVRMISILLTGYAFETREPYQISWIYELIWIVVPWIVYCISNWAVSAILEGEGKFKEIFVGSAFALVPYILLTIPVALLTNILSLDELDIIVTLTNISLVWTGWLLLVKIKVLHDFELGKLVWIALLSLLSMAIMLFVGILLFGLINQLIEFILDLIKEMRFRS</sequence>
<feature type="transmembrane region" description="Helical" evidence="5">
    <location>
        <begin position="64"/>
        <end position="86"/>
    </location>
</feature>